<reference evidence="4" key="1">
    <citation type="journal article" date="2019" name="Int. J. Syst. Evol. Microbiol.">
        <title>The Global Catalogue of Microorganisms (GCM) 10K type strain sequencing project: providing services to taxonomists for standard genome sequencing and annotation.</title>
        <authorList>
            <consortium name="The Broad Institute Genomics Platform"/>
            <consortium name="The Broad Institute Genome Sequencing Center for Infectious Disease"/>
            <person name="Wu L."/>
            <person name="Ma J."/>
        </authorList>
    </citation>
    <scope>NUCLEOTIDE SEQUENCE [LARGE SCALE GENOMIC DNA]</scope>
    <source>
        <strain evidence="4">JCM 10977</strain>
    </source>
</reference>
<organism evidence="3 4">
    <name type="scientific">Kribbella koreensis</name>
    <dbReference type="NCBI Taxonomy" id="57909"/>
    <lineage>
        <taxon>Bacteria</taxon>
        <taxon>Bacillati</taxon>
        <taxon>Actinomycetota</taxon>
        <taxon>Actinomycetes</taxon>
        <taxon>Propionibacteriales</taxon>
        <taxon>Kribbellaceae</taxon>
        <taxon>Kribbella</taxon>
    </lineage>
</organism>
<dbReference type="RefSeq" id="WP_343970439.1">
    <property type="nucleotide sequence ID" value="NZ_BAAAHK010000007.1"/>
</dbReference>
<dbReference type="SUPFAM" id="SSF51735">
    <property type="entry name" value="NAD(P)-binding Rossmann-fold domains"/>
    <property type="match status" value="1"/>
</dbReference>
<comment type="caution">
    <text evidence="3">The sequence shown here is derived from an EMBL/GenBank/DDBJ whole genome shotgun (WGS) entry which is preliminary data.</text>
</comment>
<evidence type="ECO:0000256" key="1">
    <source>
        <dbReference type="ARBA" id="ARBA00006484"/>
    </source>
</evidence>
<keyword evidence="2" id="KW-0560">Oxidoreductase</keyword>
<accession>A0ABP4B0L9</accession>
<gene>
    <name evidence="3" type="ORF">GCM10009554_34640</name>
</gene>
<dbReference type="EMBL" id="BAAAHK010000007">
    <property type="protein sequence ID" value="GAA0942289.1"/>
    <property type="molecule type" value="Genomic_DNA"/>
</dbReference>
<dbReference type="Proteomes" id="UP001500542">
    <property type="component" value="Unassembled WGS sequence"/>
</dbReference>
<sequence>MSTKRTDTSAWVVTGPTSGFGRATAFELARHGHVVLVGRSPEKLAAVKAGIEQRSGTATTIVADFADVVSARRAAAQVASLDLPIRGVLNNAGIMLSKPAVSAQGWELSFATNHLGPLAFTDALIPSLPDGTNVVFIASACEDPERVPAVRSGFRGGRYISAEAAAHSQYVPGGSKRPGMDAYATSKQGNLATVFSLARQHPRLRFRAIEPGVNPGSNLGSDVPAAVHLLAKSLAPALSLLPHFTTSKRAGRVISRILADPSEATSVYYDENGKPMSASKQVSDPAFSDRYVQESRDLLATVTA</sequence>
<proteinExistence type="inferred from homology"/>
<name>A0ABP4B0L9_9ACTN</name>
<dbReference type="PANTHER" id="PTHR24320">
    <property type="entry name" value="RETINOL DEHYDROGENASE"/>
    <property type="match status" value="1"/>
</dbReference>
<dbReference type="Gene3D" id="3.40.50.720">
    <property type="entry name" value="NAD(P)-binding Rossmann-like Domain"/>
    <property type="match status" value="1"/>
</dbReference>
<dbReference type="InterPro" id="IPR036291">
    <property type="entry name" value="NAD(P)-bd_dom_sf"/>
</dbReference>
<evidence type="ECO:0000256" key="2">
    <source>
        <dbReference type="ARBA" id="ARBA00023002"/>
    </source>
</evidence>
<protein>
    <submittedName>
        <fullName evidence="3">SDR family NAD(P)-dependent oxidoreductase</fullName>
    </submittedName>
</protein>
<evidence type="ECO:0000313" key="3">
    <source>
        <dbReference type="EMBL" id="GAA0942289.1"/>
    </source>
</evidence>
<evidence type="ECO:0000313" key="4">
    <source>
        <dbReference type="Proteomes" id="UP001500542"/>
    </source>
</evidence>
<dbReference type="PANTHER" id="PTHR24320:SF148">
    <property type="entry name" value="NAD(P)-BINDING ROSSMANN-FOLD SUPERFAMILY PROTEIN"/>
    <property type="match status" value="1"/>
</dbReference>
<keyword evidence="4" id="KW-1185">Reference proteome</keyword>
<dbReference type="InterPro" id="IPR002347">
    <property type="entry name" value="SDR_fam"/>
</dbReference>
<comment type="similarity">
    <text evidence="1">Belongs to the short-chain dehydrogenases/reductases (SDR) family.</text>
</comment>
<dbReference type="Pfam" id="PF00106">
    <property type="entry name" value="adh_short"/>
    <property type="match status" value="1"/>
</dbReference>